<keyword evidence="5" id="KW-0175">Coiled coil</keyword>
<evidence type="ECO:0000256" key="2">
    <source>
        <dbReference type="ARBA" id="ARBA00022771"/>
    </source>
</evidence>
<dbReference type="Pfam" id="PF06839">
    <property type="entry name" value="Zn_ribbon_GRF"/>
    <property type="match status" value="1"/>
</dbReference>
<feature type="coiled-coil region" evidence="5">
    <location>
        <begin position="91"/>
        <end position="184"/>
    </location>
</feature>
<protein>
    <submittedName>
        <fullName evidence="8">GRF zinc finger family protein</fullName>
    </submittedName>
</protein>
<organism evidence="8 9">
    <name type="scientific">Striga asiatica</name>
    <name type="common">Asiatic witchweed</name>
    <name type="synonym">Buchnera asiatica</name>
    <dbReference type="NCBI Taxonomy" id="4170"/>
    <lineage>
        <taxon>Eukaryota</taxon>
        <taxon>Viridiplantae</taxon>
        <taxon>Streptophyta</taxon>
        <taxon>Embryophyta</taxon>
        <taxon>Tracheophyta</taxon>
        <taxon>Spermatophyta</taxon>
        <taxon>Magnoliopsida</taxon>
        <taxon>eudicotyledons</taxon>
        <taxon>Gunneridae</taxon>
        <taxon>Pentapetalae</taxon>
        <taxon>asterids</taxon>
        <taxon>lamiids</taxon>
        <taxon>Lamiales</taxon>
        <taxon>Orobanchaceae</taxon>
        <taxon>Buchnereae</taxon>
        <taxon>Striga</taxon>
    </lineage>
</organism>
<keyword evidence="6" id="KW-0472">Membrane</keyword>
<dbReference type="Proteomes" id="UP000325081">
    <property type="component" value="Unassembled WGS sequence"/>
</dbReference>
<dbReference type="PANTHER" id="PTHR33248">
    <property type="entry name" value="ZINC ION-BINDING PROTEIN"/>
    <property type="match status" value="1"/>
</dbReference>
<keyword evidence="2 4" id="KW-0863">Zinc-finger</keyword>
<dbReference type="InterPro" id="IPR010666">
    <property type="entry name" value="Znf_GRF"/>
</dbReference>
<proteinExistence type="predicted"/>
<gene>
    <name evidence="8" type="ORF">STAS_25977</name>
</gene>
<keyword evidence="6" id="KW-1133">Transmembrane helix</keyword>
<dbReference type="PROSITE" id="PS51999">
    <property type="entry name" value="ZF_GRF"/>
    <property type="match status" value="1"/>
</dbReference>
<keyword evidence="1" id="KW-0479">Metal-binding</keyword>
<comment type="caution">
    <text evidence="8">The sequence shown here is derived from an EMBL/GenBank/DDBJ whole genome shotgun (WGS) entry which is preliminary data.</text>
</comment>
<evidence type="ECO:0000259" key="7">
    <source>
        <dbReference type="PROSITE" id="PS51999"/>
    </source>
</evidence>
<keyword evidence="9" id="KW-1185">Reference proteome</keyword>
<evidence type="ECO:0000256" key="4">
    <source>
        <dbReference type="PROSITE-ProRule" id="PRU01343"/>
    </source>
</evidence>
<keyword evidence="6" id="KW-0812">Transmembrane</keyword>
<name>A0A5A7QUQ7_STRAF</name>
<evidence type="ECO:0000256" key="1">
    <source>
        <dbReference type="ARBA" id="ARBA00022723"/>
    </source>
</evidence>
<keyword evidence="3" id="KW-0862">Zinc</keyword>
<feature type="transmembrane region" description="Helical" evidence="6">
    <location>
        <begin position="191"/>
        <end position="207"/>
    </location>
</feature>
<accession>A0A5A7QUQ7</accession>
<dbReference type="GO" id="GO:0008270">
    <property type="term" value="F:zinc ion binding"/>
    <property type="evidence" value="ECO:0007669"/>
    <property type="project" value="UniProtKB-KW"/>
</dbReference>
<reference evidence="9" key="1">
    <citation type="journal article" date="2019" name="Curr. Biol.">
        <title>Genome Sequence of Striga asiatica Provides Insight into the Evolution of Plant Parasitism.</title>
        <authorList>
            <person name="Yoshida S."/>
            <person name="Kim S."/>
            <person name="Wafula E.K."/>
            <person name="Tanskanen J."/>
            <person name="Kim Y.M."/>
            <person name="Honaas L."/>
            <person name="Yang Z."/>
            <person name="Spallek T."/>
            <person name="Conn C.E."/>
            <person name="Ichihashi Y."/>
            <person name="Cheong K."/>
            <person name="Cui S."/>
            <person name="Der J.P."/>
            <person name="Gundlach H."/>
            <person name="Jiao Y."/>
            <person name="Hori C."/>
            <person name="Ishida J.K."/>
            <person name="Kasahara H."/>
            <person name="Kiba T."/>
            <person name="Kim M.S."/>
            <person name="Koo N."/>
            <person name="Laohavisit A."/>
            <person name="Lee Y.H."/>
            <person name="Lumba S."/>
            <person name="McCourt P."/>
            <person name="Mortimer J.C."/>
            <person name="Mutuku J.M."/>
            <person name="Nomura T."/>
            <person name="Sasaki-Sekimoto Y."/>
            <person name="Seto Y."/>
            <person name="Wang Y."/>
            <person name="Wakatake T."/>
            <person name="Sakakibara H."/>
            <person name="Demura T."/>
            <person name="Yamaguchi S."/>
            <person name="Yoneyama K."/>
            <person name="Manabe R.I."/>
            <person name="Nelson D.C."/>
            <person name="Schulman A.H."/>
            <person name="Timko M.P."/>
            <person name="dePamphilis C.W."/>
            <person name="Choi D."/>
            <person name="Shirasu K."/>
        </authorList>
    </citation>
    <scope>NUCLEOTIDE SEQUENCE [LARGE SCALE GENOMIC DNA]</scope>
    <source>
        <strain evidence="9">cv. UVA1</strain>
    </source>
</reference>
<dbReference type="OrthoDB" id="1514592at2759"/>
<evidence type="ECO:0000256" key="3">
    <source>
        <dbReference type="ARBA" id="ARBA00022833"/>
    </source>
</evidence>
<feature type="domain" description="GRF-type" evidence="7">
    <location>
        <begin position="13"/>
        <end position="54"/>
    </location>
</feature>
<evidence type="ECO:0000313" key="8">
    <source>
        <dbReference type="EMBL" id="GER48789.1"/>
    </source>
</evidence>
<sequence length="217" mass="25610">MSSDSSYTRCVVCFHGLIANVLTSNTDKNPSRRFYRCPNEDDEKCKFFQWVDEELPPFQKARFLKLKSQNNLLEEQLKCTKYSESLIAEKLELKENEIIRLQNKNDDLEKTIAQLELKENEMFRLQNKNEDLEKTIHAMCKLQNKNEELEKAIHAQLELKENEIIRLQNKNEELEKAIHAMCKRKKIERKLILLVLVFCVAMYWNGVGNGNGRLMLK</sequence>
<evidence type="ECO:0000313" key="9">
    <source>
        <dbReference type="Proteomes" id="UP000325081"/>
    </source>
</evidence>
<evidence type="ECO:0000256" key="6">
    <source>
        <dbReference type="SAM" id="Phobius"/>
    </source>
</evidence>
<dbReference type="AlphaFoldDB" id="A0A5A7QUQ7"/>
<evidence type="ECO:0000256" key="5">
    <source>
        <dbReference type="SAM" id="Coils"/>
    </source>
</evidence>
<dbReference type="EMBL" id="BKCP01008293">
    <property type="protein sequence ID" value="GER48789.1"/>
    <property type="molecule type" value="Genomic_DNA"/>
</dbReference>